<name>A0AAV4S7W2_CAEEX</name>
<evidence type="ECO:0000313" key="1">
    <source>
        <dbReference type="EMBL" id="GIY29429.1"/>
    </source>
</evidence>
<accession>A0AAV4S7W2</accession>
<dbReference type="Pfam" id="PF20926">
    <property type="entry name" value="Htt_N-HEAT_1"/>
    <property type="match status" value="1"/>
</dbReference>
<gene>
    <name evidence="1" type="primary">HTT</name>
    <name evidence="1" type="ORF">CEXT_596451</name>
</gene>
<comment type="caution">
    <text evidence="1">The sequence shown here is derived from an EMBL/GenBank/DDBJ whole genome shotgun (WGS) entry which is preliminary data.</text>
</comment>
<dbReference type="PANTHER" id="PTHR10170:SF10">
    <property type="entry name" value="HUNTINGTIN"/>
    <property type="match status" value="1"/>
</dbReference>
<dbReference type="PANTHER" id="PTHR10170">
    <property type="entry name" value="HUNTINGTON DISEASE PROTEIN"/>
    <property type="match status" value="1"/>
</dbReference>
<dbReference type="InterPro" id="IPR028426">
    <property type="entry name" value="Huntingtin_fam"/>
</dbReference>
<evidence type="ECO:0000313" key="2">
    <source>
        <dbReference type="Proteomes" id="UP001054945"/>
    </source>
</evidence>
<dbReference type="AlphaFoldDB" id="A0AAV4S7W2"/>
<proteinExistence type="predicted"/>
<dbReference type="SUPFAM" id="SSF48371">
    <property type="entry name" value="ARM repeat"/>
    <property type="match status" value="1"/>
</dbReference>
<sequence length="281" mass="31774">MLGWKFHILHPKHWKKESLTSAKDKILHCSTISDAICTSSLRSSTDFPKVLGLAMDTFLLCCDDENSDLKNQLKKHCNICLKTYLVLGQFASDKEIKILLKAFLSNLVSSSTIVRRAAASSLTSVCLNSRRPSSFFSWILLALFDLILPVHDDHSTYVILGVLLCLRHIVPHLSKAMMSPNSKSGSIIQNEEEMIVTKEQLLKIYKLVLHFSNHPDHNVITATLETLYHLLKCAPKVLQHELTSPYGITKSLIFDVPKLNRAMSESNFFFPLLEKHFVVVD</sequence>
<protein>
    <submittedName>
        <fullName evidence="1">Huntingtin</fullName>
    </submittedName>
</protein>
<dbReference type="Gene3D" id="1.25.10.10">
    <property type="entry name" value="Leucine-rich Repeat Variant"/>
    <property type="match status" value="1"/>
</dbReference>
<dbReference type="EMBL" id="BPLR01009072">
    <property type="protein sequence ID" value="GIY29429.1"/>
    <property type="molecule type" value="Genomic_DNA"/>
</dbReference>
<reference evidence="1 2" key="1">
    <citation type="submission" date="2021-06" db="EMBL/GenBank/DDBJ databases">
        <title>Caerostris extrusa draft genome.</title>
        <authorList>
            <person name="Kono N."/>
            <person name="Arakawa K."/>
        </authorList>
    </citation>
    <scope>NUCLEOTIDE SEQUENCE [LARGE SCALE GENOMIC DNA]</scope>
</reference>
<dbReference type="Proteomes" id="UP001054945">
    <property type="component" value="Unassembled WGS sequence"/>
</dbReference>
<organism evidence="1 2">
    <name type="scientific">Caerostris extrusa</name>
    <name type="common">Bark spider</name>
    <name type="synonym">Caerostris bankana</name>
    <dbReference type="NCBI Taxonomy" id="172846"/>
    <lineage>
        <taxon>Eukaryota</taxon>
        <taxon>Metazoa</taxon>
        <taxon>Ecdysozoa</taxon>
        <taxon>Arthropoda</taxon>
        <taxon>Chelicerata</taxon>
        <taxon>Arachnida</taxon>
        <taxon>Araneae</taxon>
        <taxon>Araneomorphae</taxon>
        <taxon>Entelegynae</taxon>
        <taxon>Araneoidea</taxon>
        <taxon>Araneidae</taxon>
        <taxon>Caerostris</taxon>
    </lineage>
</organism>
<keyword evidence="2" id="KW-1185">Reference proteome</keyword>
<dbReference type="InterPro" id="IPR011989">
    <property type="entry name" value="ARM-like"/>
</dbReference>
<dbReference type="InterPro" id="IPR016024">
    <property type="entry name" value="ARM-type_fold"/>
</dbReference>
<dbReference type="GO" id="GO:0005737">
    <property type="term" value="C:cytoplasm"/>
    <property type="evidence" value="ECO:0007669"/>
    <property type="project" value="TreeGrafter"/>
</dbReference>
<dbReference type="InterPro" id="IPR048411">
    <property type="entry name" value="Htt_N_HEAT_rpt-1"/>
</dbReference>